<sequence>MVKKIYTNSNKTIKKSSVEEDNDKDSLKEHELNLREREAKIHEMESLITKKEHDLKSTK</sequence>
<keyword evidence="3" id="KW-1185">Reference proteome</keyword>
<accession>A0A9N8ZWP8</accession>
<dbReference type="Proteomes" id="UP000789570">
    <property type="component" value="Unassembled WGS sequence"/>
</dbReference>
<reference evidence="2" key="1">
    <citation type="submission" date="2021-06" db="EMBL/GenBank/DDBJ databases">
        <authorList>
            <person name="Kallberg Y."/>
            <person name="Tangrot J."/>
            <person name="Rosling A."/>
        </authorList>
    </citation>
    <scope>NUCLEOTIDE SEQUENCE</scope>
    <source>
        <strain evidence="2">UK204</strain>
    </source>
</reference>
<evidence type="ECO:0000313" key="3">
    <source>
        <dbReference type="Proteomes" id="UP000789570"/>
    </source>
</evidence>
<gene>
    <name evidence="2" type="ORF">FCALED_LOCUS4110</name>
</gene>
<proteinExistence type="predicted"/>
<dbReference type="OrthoDB" id="2445476at2759"/>
<organism evidence="2 3">
    <name type="scientific">Funneliformis caledonium</name>
    <dbReference type="NCBI Taxonomy" id="1117310"/>
    <lineage>
        <taxon>Eukaryota</taxon>
        <taxon>Fungi</taxon>
        <taxon>Fungi incertae sedis</taxon>
        <taxon>Mucoromycota</taxon>
        <taxon>Glomeromycotina</taxon>
        <taxon>Glomeromycetes</taxon>
        <taxon>Glomerales</taxon>
        <taxon>Glomeraceae</taxon>
        <taxon>Funneliformis</taxon>
    </lineage>
</organism>
<dbReference type="EMBL" id="CAJVPQ010000773">
    <property type="protein sequence ID" value="CAG8509278.1"/>
    <property type="molecule type" value="Genomic_DNA"/>
</dbReference>
<evidence type="ECO:0000256" key="1">
    <source>
        <dbReference type="SAM" id="MobiDB-lite"/>
    </source>
</evidence>
<evidence type="ECO:0000313" key="2">
    <source>
        <dbReference type="EMBL" id="CAG8509278.1"/>
    </source>
</evidence>
<dbReference type="AlphaFoldDB" id="A0A9N8ZWP8"/>
<comment type="caution">
    <text evidence="2">The sequence shown here is derived from an EMBL/GenBank/DDBJ whole genome shotgun (WGS) entry which is preliminary data.</text>
</comment>
<protein>
    <submittedName>
        <fullName evidence="2">5557_t:CDS:1</fullName>
    </submittedName>
</protein>
<name>A0A9N8ZWP8_9GLOM</name>
<feature type="region of interest" description="Disordered" evidence="1">
    <location>
        <begin position="1"/>
        <end position="29"/>
    </location>
</feature>
<feature type="compositionally biased region" description="Polar residues" evidence="1">
    <location>
        <begin position="1"/>
        <end position="11"/>
    </location>
</feature>